<dbReference type="Pfam" id="PF23868">
    <property type="entry name" value="Mmc1_C"/>
    <property type="match status" value="1"/>
</dbReference>
<dbReference type="GeneID" id="43595854"/>
<dbReference type="InterPro" id="IPR056196">
    <property type="entry name" value="Mmc1_C"/>
</dbReference>
<evidence type="ECO:0000313" key="3">
    <source>
        <dbReference type="EMBL" id="RDL38665.1"/>
    </source>
</evidence>
<feature type="domain" description="WW" evidence="2">
    <location>
        <begin position="993"/>
        <end position="1027"/>
    </location>
</feature>
<reference evidence="3 4" key="1">
    <citation type="journal article" date="2018" name="IMA Fungus">
        <title>IMA Genome-F 9: Draft genome sequence of Annulohypoxylon stygium, Aspergillus mulundensis, Berkeleyomyces basicola (syn. Thielaviopsis basicola), Ceratocystis smalleyi, two Cercospora beticola strains, Coleophoma cylindrospora, Fusarium fracticaudum, Phialophora cf. hyalina, and Morchella septimelata.</title>
        <authorList>
            <person name="Wingfield B.D."/>
            <person name="Bills G.F."/>
            <person name="Dong Y."/>
            <person name="Huang W."/>
            <person name="Nel W.J."/>
            <person name="Swalarsk-Parry B.S."/>
            <person name="Vaghefi N."/>
            <person name="Wilken P.M."/>
            <person name="An Z."/>
            <person name="de Beer Z.W."/>
            <person name="De Vos L."/>
            <person name="Chen L."/>
            <person name="Duong T.A."/>
            <person name="Gao Y."/>
            <person name="Hammerbacher A."/>
            <person name="Kikkert J.R."/>
            <person name="Li Y."/>
            <person name="Li H."/>
            <person name="Li K."/>
            <person name="Li Q."/>
            <person name="Liu X."/>
            <person name="Ma X."/>
            <person name="Naidoo K."/>
            <person name="Pethybridge S.J."/>
            <person name="Sun J."/>
            <person name="Steenkamp E.T."/>
            <person name="van der Nest M.A."/>
            <person name="van Wyk S."/>
            <person name="Wingfield M.J."/>
            <person name="Xiong C."/>
            <person name="Yue Q."/>
            <person name="Zhang X."/>
        </authorList>
    </citation>
    <scope>NUCLEOTIDE SEQUENCE [LARGE SCALE GENOMIC DNA]</scope>
    <source>
        <strain evidence="3 4">BP 5553</strain>
    </source>
</reference>
<dbReference type="PANTHER" id="PTHR38644:SF1">
    <property type="entry name" value="EXPRESSED PROTEIN"/>
    <property type="match status" value="1"/>
</dbReference>
<feature type="compositionally biased region" description="Polar residues" evidence="1">
    <location>
        <begin position="273"/>
        <end position="290"/>
    </location>
</feature>
<feature type="compositionally biased region" description="Basic and acidic residues" evidence="1">
    <location>
        <begin position="122"/>
        <end position="133"/>
    </location>
</feature>
<feature type="region of interest" description="Disordered" evidence="1">
    <location>
        <begin position="1133"/>
        <end position="1177"/>
    </location>
</feature>
<feature type="compositionally biased region" description="Polar residues" evidence="1">
    <location>
        <begin position="244"/>
        <end position="253"/>
    </location>
</feature>
<evidence type="ECO:0000256" key="1">
    <source>
        <dbReference type="SAM" id="MobiDB-lite"/>
    </source>
</evidence>
<organism evidence="3 4">
    <name type="scientific">Venustampulla echinocandica</name>
    <dbReference type="NCBI Taxonomy" id="2656787"/>
    <lineage>
        <taxon>Eukaryota</taxon>
        <taxon>Fungi</taxon>
        <taxon>Dikarya</taxon>
        <taxon>Ascomycota</taxon>
        <taxon>Pezizomycotina</taxon>
        <taxon>Leotiomycetes</taxon>
        <taxon>Helotiales</taxon>
        <taxon>Pleuroascaceae</taxon>
        <taxon>Venustampulla</taxon>
    </lineage>
</organism>
<comment type="caution">
    <text evidence="3">The sequence shown here is derived from an EMBL/GenBank/DDBJ whole genome shotgun (WGS) entry which is preliminary data.</text>
</comment>
<feature type="region of interest" description="Disordered" evidence="1">
    <location>
        <begin position="1021"/>
        <end position="1062"/>
    </location>
</feature>
<dbReference type="PROSITE" id="PS01159">
    <property type="entry name" value="WW_DOMAIN_1"/>
    <property type="match status" value="1"/>
</dbReference>
<feature type="region of interest" description="Disordered" evidence="1">
    <location>
        <begin position="897"/>
        <end position="1002"/>
    </location>
</feature>
<feature type="compositionally biased region" description="Basic and acidic residues" evidence="1">
    <location>
        <begin position="1166"/>
        <end position="1177"/>
    </location>
</feature>
<dbReference type="InterPro" id="IPR036020">
    <property type="entry name" value="WW_dom_sf"/>
</dbReference>
<sequence length="1177" mass="128120">MHDNRPNPLLAQVPLTVSPFVSLPTATTLPYTYKTLPSTLPPSSTGTPASSSAEEKAPYVVSTSGHGAHPDEIIASCRALQAYIQKVQDDADKELREWDEAMAARELAEKRRVAPGWLDSDARILEPERKDASTSESQEQTHARGNLMDADVSRADAPSLPNPTVATSSGVAQGDELDRAFGGLVPLPTSPNLIVSGGGNSAPRVDTMLPRIPRAGIVLSRSRPPRLSNYATPKSPQICPICTSSPTLRFPSQKSRRSPELQQHRATARRQFHSANSLNTAAAKSPTQTSSRAELRSALLDLQKHAGNYVNISRLQLALRGIEQTPGDETIRIAILGLADGGNSLQKAKQLLRLLLADPLKDEEKWEQILLDSAPGGRPLLVRVGHDSGDQSGYSSRMVQELHVSSPMLNGHKLEILVLETDPPTAAVGADGSFEETVLVPTMEIPTSNTGRYTPVTTPVHRSLLVSQGIVGAASLLSAPPNTDRTIINLAVDLQYKRQDEEPPLPFQIIDVSLGTSAVVSFRESVRNALDYEHNWSASGAPEVLKWLKAGTAPVEGTMKLPVRRLIESVLENTNSAIQAEQARQLSTALTTKVSDPQLRSLQESLTLWAERAHTELRDQLDIAFNGRRWEKLKWWKLFWRVDDVSMITTDILNQRFLRDAEEEIIFLAGRIQESGITTLSERPDGTPRDWPRKPVPLVRAGHKLGAEPPPPRLMDISIPEDGIRPPRTDGPPWPSHILLARSHFISTTVSSLQATAQSLVLQALGTSAIAGGLAGLVHAYNILTPLFAATAVPAQYLDAYSVAGVGIVFALWKLQGKWELSRKRWEGEVRECGRSTIQALEEVVGGVLRDANKASYQQDPDLEKAMEIARKVEEALKALDIGRAVAASCYTMSAATREGAKSDAPASPKARDDANPEPGRRQEKSHDVADAEDAQQEELEEGEEVEESSKSRVEAHNGATEQSGEDGTTEAPPLPEEAIPPLPEEEPPAAGAENDDGWAPVWEESAQAFYFYNRLTGASQWTNPRVPDAEAPQPGPPGVESPAPTLPTTAPPTNGYNPAIHGDYDPTAWYAQPAAAEETGAGPADPAAAYAATAAFNRFTGRFQNSEITPENYNDENKSKRQMNAFFDVDAAANSHDGRSLKAERSGKKLSKTELKQFKEKRKARKEEKRRAWLRD</sequence>
<dbReference type="PROSITE" id="PS50020">
    <property type="entry name" value="WW_DOMAIN_2"/>
    <property type="match status" value="1"/>
</dbReference>
<keyword evidence="4" id="KW-1185">Reference proteome</keyword>
<dbReference type="InterPro" id="IPR001202">
    <property type="entry name" value="WW_dom"/>
</dbReference>
<feature type="compositionally biased region" description="Basic and acidic residues" evidence="1">
    <location>
        <begin position="1137"/>
        <end position="1159"/>
    </location>
</feature>
<name>A0A370TT09_9HELO</name>
<dbReference type="RefSeq" id="XP_031871321.1">
    <property type="nucleotide sequence ID" value="XM_032011628.1"/>
</dbReference>
<dbReference type="Proteomes" id="UP000254866">
    <property type="component" value="Unassembled WGS sequence"/>
</dbReference>
<feature type="compositionally biased region" description="Pro residues" evidence="1">
    <location>
        <begin position="973"/>
        <end position="983"/>
    </location>
</feature>
<gene>
    <name evidence="3" type="ORF">BP5553_03005</name>
</gene>
<dbReference type="AlphaFoldDB" id="A0A370TT09"/>
<dbReference type="OrthoDB" id="5319015at2759"/>
<dbReference type="SUPFAM" id="SSF51045">
    <property type="entry name" value="WW domain"/>
    <property type="match status" value="1"/>
</dbReference>
<dbReference type="STRING" id="2656787.A0A370TT09"/>
<feature type="compositionally biased region" description="Acidic residues" evidence="1">
    <location>
        <begin position="931"/>
        <end position="947"/>
    </location>
</feature>
<dbReference type="PANTHER" id="PTHR38644">
    <property type="entry name" value="EXPRESSED PROTEIN"/>
    <property type="match status" value="1"/>
</dbReference>
<feature type="region of interest" description="Disordered" evidence="1">
    <location>
        <begin position="35"/>
        <end position="67"/>
    </location>
</feature>
<dbReference type="Gene3D" id="2.20.70.10">
    <property type="match status" value="1"/>
</dbReference>
<evidence type="ECO:0000259" key="2">
    <source>
        <dbReference type="PROSITE" id="PS50020"/>
    </source>
</evidence>
<dbReference type="Pfam" id="PF23867">
    <property type="entry name" value="Mmc1_N"/>
    <property type="match status" value="1"/>
</dbReference>
<dbReference type="EMBL" id="NPIC01000002">
    <property type="protein sequence ID" value="RDL38665.1"/>
    <property type="molecule type" value="Genomic_DNA"/>
</dbReference>
<feature type="region of interest" description="Disordered" evidence="1">
    <location>
        <begin position="122"/>
        <end position="147"/>
    </location>
</feature>
<protein>
    <recommendedName>
        <fullName evidence="2">WW domain-containing protein</fullName>
    </recommendedName>
</protein>
<feature type="compositionally biased region" description="Low complexity" evidence="1">
    <location>
        <begin position="1043"/>
        <end position="1054"/>
    </location>
</feature>
<accession>A0A370TT09</accession>
<feature type="compositionally biased region" description="Basic and acidic residues" evidence="1">
    <location>
        <begin position="910"/>
        <end position="930"/>
    </location>
</feature>
<proteinExistence type="predicted"/>
<evidence type="ECO:0000313" key="4">
    <source>
        <dbReference type="Proteomes" id="UP000254866"/>
    </source>
</evidence>
<feature type="compositionally biased region" description="Low complexity" evidence="1">
    <location>
        <begin position="35"/>
        <end position="52"/>
    </location>
</feature>
<feature type="region of interest" description="Disordered" evidence="1">
    <location>
        <begin position="244"/>
        <end position="290"/>
    </location>
</feature>